<gene>
    <name evidence="2" type="ORF">Ga0123462_0518</name>
</gene>
<feature type="chain" id="PRO_5014681512" evidence="1">
    <location>
        <begin position="21"/>
        <end position="165"/>
    </location>
</feature>
<sequence length="165" mass="18423">MRLWSGLIVICMTGAFTASAETAAMAEGDAIPDAMSRQVNAPEIDFTNLRDPFSSYLVRMATRGQAALMETQMRLSDRKREKLEEFDLATLRLVAIFKMAGEHVAMVEDSTTKGYIVRRGNYIGQNNGKIEKITDDTIFLVEQVLNPAGEIIDRQVSLTMKEVNE</sequence>
<dbReference type="Pfam" id="PF04351">
    <property type="entry name" value="PilP"/>
    <property type="match status" value="1"/>
</dbReference>
<proteinExistence type="predicted"/>
<evidence type="ECO:0000313" key="3">
    <source>
        <dbReference type="Proteomes" id="UP000231637"/>
    </source>
</evidence>
<organism evidence="2 3">
    <name type="scientific">Mariprofundus ferrinatatus</name>
    <dbReference type="NCBI Taxonomy" id="1921087"/>
    <lineage>
        <taxon>Bacteria</taxon>
        <taxon>Pseudomonadati</taxon>
        <taxon>Pseudomonadota</taxon>
        <taxon>Candidatius Mariprofundia</taxon>
        <taxon>Mariprofundales</taxon>
        <taxon>Mariprofundaceae</taxon>
        <taxon>Mariprofundus</taxon>
    </lineage>
</organism>
<dbReference type="OrthoDB" id="5296580at2"/>
<name>A0A2K8L2R4_9PROT</name>
<dbReference type="AlphaFoldDB" id="A0A2K8L2R4"/>
<reference evidence="2 3" key="1">
    <citation type="submission" date="2016-12" db="EMBL/GenBank/DDBJ databases">
        <title>Isolation and genomic insights into novel planktonic Zetaproteobacteria from stratified waters of the Chesapeake Bay.</title>
        <authorList>
            <person name="McAllister S.M."/>
            <person name="Kato S."/>
            <person name="Chan C.S."/>
            <person name="Chiu B.K."/>
            <person name="Field E.K."/>
        </authorList>
    </citation>
    <scope>NUCLEOTIDE SEQUENCE [LARGE SCALE GENOMIC DNA]</scope>
    <source>
        <strain evidence="2 3">CP-8</strain>
    </source>
</reference>
<evidence type="ECO:0000313" key="2">
    <source>
        <dbReference type="EMBL" id="ATX81392.1"/>
    </source>
</evidence>
<keyword evidence="3" id="KW-1185">Reference proteome</keyword>
<dbReference type="Proteomes" id="UP000231637">
    <property type="component" value="Chromosome"/>
</dbReference>
<accession>A0A2K8L2R4</accession>
<dbReference type="KEGG" id="mfn:Ga0123462_0518"/>
<feature type="signal peptide" evidence="1">
    <location>
        <begin position="1"/>
        <end position="20"/>
    </location>
</feature>
<protein>
    <submittedName>
        <fullName evidence="2">Tfp pilus assembly protein PilP</fullName>
    </submittedName>
</protein>
<dbReference type="RefSeq" id="WP_100264862.1">
    <property type="nucleotide sequence ID" value="NZ_CP018800.1"/>
</dbReference>
<dbReference type="InterPro" id="IPR007446">
    <property type="entry name" value="PilP"/>
</dbReference>
<evidence type="ECO:0000256" key="1">
    <source>
        <dbReference type="SAM" id="SignalP"/>
    </source>
</evidence>
<keyword evidence="1" id="KW-0732">Signal</keyword>
<dbReference type="EMBL" id="CP018800">
    <property type="protein sequence ID" value="ATX81392.1"/>
    <property type="molecule type" value="Genomic_DNA"/>
</dbReference>
<dbReference type="Gene3D" id="2.30.30.830">
    <property type="match status" value="1"/>
</dbReference>